<dbReference type="Proteomes" id="UP001589646">
    <property type="component" value="Unassembled WGS sequence"/>
</dbReference>
<proteinExistence type="predicted"/>
<evidence type="ECO:0000259" key="1">
    <source>
        <dbReference type="Pfam" id="PF11706"/>
    </source>
</evidence>
<dbReference type="Pfam" id="PF07336">
    <property type="entry name" value="ABATE"/>
    <property type="match status" value="1"/>
</dbReference>
<dbReference type="PANTHER" id="PTHR35525">
    <property type="entry name" value="BLL6575 PROTEIN"/>
    <property type="match status" value="1"/>
</dbReference>
<name>A0ABV5Q8X2_9ACTN</name>
<evidence type="ECO:0000313" key="2">
    <source>
        <dbReference type="EMBL" id="MFB9531789.1"/>
    </source>
</evidence>
<protein>
    <submittedName>
        <fullName evidence="2">CGNR zinc finger domain-containing protein</fullName>
    </submittedName>
</protein>
<dbReference type="InterPro" id="IPR023286">
    <property type="entry name" value="ABATE_dom_sf"/>
</dbReference>
<sequence>MQREKGMPDSTFRFGNGRLCFTFTATLGNRGSAAPIERLARPADLARWCVELGLLAEPPATGAATLAEARRLREAIDQTAESVRTGTCLDPQPTKVINSWAARPALTPQLDETGSLRWRQEGAQTRHVLALVARDAVDLLTNPTSSRLRRCANPECQGMFVDVSAPGNRRWCSMNTCGNQAKKAAFRQRRTQLERHGP</sequence>
<reference evidence="2 3" key="1">
    <citation type="submission" date="2024-09" db="EMBL/GenBank/DDBJ databases">
        <authorList>
            <person name="Sun Q."/>
            <person name="Mori K."/>
        </authorList>
    </citation>
    <scope>NUCLEOTIDE SEQUENCE [LARGE SCALE GENOMIC DNA]</scope>
    <source>
        <strain evidence="2 3">JCM 3323</strain>
    </source>
</reference>
<dbReference type="Gene3D" id="1.10.3300.10">
    <property type="entry name" value="Jann2411-like domain"/>
    <property type="match status" value="1"/>
</dbReference>
<accession>A0ABV5Q8X2</accession>
<evidence type="ECO:0000313" key="3">
    <source>
        <dbReference type="Proteomes" id="UP001589646"/>
    </source>
</evidence>
<organism evidence="2 3">
    <name type="scientific">Nonomuraea roseola</name>
    <dbReference type="NCBI Taxonomy" id="46179"/>
    <lineage>
        <taxon>Bacteria</taxon>
        <taxon>Bacillati</taxon>
        <taxon>Actinomycetota</taxon>
        <taxon>Actinomycetes</taxon>
        <taxon>Streptosporangiales</taxon>
        <taxon>Streptosporangiaceae</taxon>
        <taxon>Nonomuraea</taxon>
    </lineage>
</organism>
<gene>
    <name evidence="2" type="ORF">ACFFRN_34750</name>
</gene>
<keyword evidence="3" id="KW-1185">Reference proteome</keyword>
<comment type="caution">
    <text evidence="2">The sequence shown here is derived from an EMBL/GenBank/DDBJ whole genome shotgun (WGS) entry which is preliminary data.</text>
</comment>
<dbReference type="InterPro" id="IPR021005">
    <property type="entry name" value="Znf_CGNR"/>
</dbReference>
<dbReference type="PANTHER" id="PTHR35525:SF3">
    <property type="entry name" value="BLL6575 PROTEIN"/>
    <property type="match status" value="1"/>
</dbReference>
<dbReference type="SUPFAM" id="SSF160904">
    <property type="entry name" value="Jann2411-like"/>
    <property type="match status" value="1"/>
</dbReference>
<feature type="domain" description="Zinc finger CGNR" evidence="1">
    <location>
        <begin position="147"/>
        <end position="190"/>
    </location>
</feature>
<dbReference type="InterPro" id="IPR010852">
    <property type="entry name" value="ABATE"/>
</dbReference>
<dbReference type="Pfam" id="PF11706">
    <property type="entry name" value="zf-CGNR"/>
    <property type="match status" value="1"/>
</dbReference>
<dbReference type="EMBL" id="JBHMCE010000012">
    <property type="protein sequence ID" value="MFB9531789.1"/>
    <property type="molecule type" value="Genomic_DNA"/>
</dbReference>